<comment type="caution">
    <text evidence="1">The sequence shown here is derived from an EMBL/GenBank/DDBJ whole genome shotgun (WGS) entry which is preliminary data.</text>
</comment>
<evidence type="ECO:0000313" key="2">
    <source>
        <dbReference type="Proteomes" id="UP001487740"/>
    </source>
</evidence>
<keyword evidence="2" id="KW-1185">Reference proteome</keyword>
<reference evidence="1 2" key="1">
    <citation type="submission" date="2023-03" db="EMBL/GenBank/DDBJ databases">
        <title>High-quality genome of Scylla paramamosain provides insights in environmental adaptation.</title>
        <authorList>
            <person name="Zhang L."/>
        </authorList>
    </citation>
    <scope>NUCLEOTIDE SEQUENCE [LARGE SCALE GENOMIC DNA]</scope>
    <source>
        <strain evidence="1">LZ_2023a</strain>
        <tissue evidence="1">Muscle</tissue>
    </source>
</reference>
<proteinExistence type="predicted"/>
<organism evidence="1 2">
    <name type="scientific">Scylla paramamosain</name>
    <name type="common">Mud crab</name>
    <dbReference type="NCBI Taxonomy" id="85552"/>
    <lineage>
        <taxon>Eukaryota</taxon>
        <taxon>Metazoa</taxon>
        <taxon>Ecdysozoa</taxon>
        <taxon>Arthropoda</taxon>
        <taxon>Crustacea</taxon>
        <taxon>Multicrustacea</taxon>
        <taxon>Malacostraca</taxon>
        <taxon>Eumalacostraca</taxon>
        <taxon>Eucarida</taxon>
        <taxon>Decapoda</taxon>
        <taxon>Pleocyemata</taxon>
        <taxon>Brachyura</taxon>
        <taxon>Eubrachyura</taxon>
        <taxon>Portunoidea</taxon>
        <taxon>Portunidae</taxon>
        <taxon>Portuninae</taxon>
        <taxon>Scylla</taxon>
    </lineage>
</organism>
<gene>
    <name evidence="1" type="ORF">O3P69_019069</name>
</gene>
<dbReference type="AlphaFoldDB" id="A0AAW0TAN4"/>
<sequence length="68" mass="7830">MVAYVFQFGEVYPILVGFSSRMHSYVAYEQFVSRKLRNGESPDVYLAELRRLPSLFDGISDKTRACAF</sequence>
<protein>
    <submittedName>
        <fullName evidence="1">Uncharacterized protein</fullName>
    </submittedName>
</protein>
<evidence type="ECO:0000313" key="1">
    <source>
        <dbReference type="EMBL" id="KAK8383422.1"/>
    </source>
</evidence>
<dbReference type="Proteomes" id="UP001487740">
    <property type="component" value="Unassembled WGS sequence"/>
</dbReference>
<accession>A0AAW0TAN4</accession>
<dbReference type="EMBL" id="JARAKH010000037">
    <property type="protein sequence ID" value="KAK8383422.1"/>
    <property type="molecule type" value="Genomic_DNA"/>
</dbReference>
<name>A0AAW0TAN4_SCYPA</name>